<feature type="repeat" description="ANK" evidence="11">
    <location>
        <begin position="556"/>
        <end position="588"/>
    </location>
</feature>
<keyword evidence="18" id="KW-1185">Reference proteome</keyword>
<evidence type="ECO:0000313" key="17">
    <source>
        <dbReference type="EMBL" id="OWF54451.1"/>
    </source>
</evidence>
<dbReference type="PROSITE" id="PS51416">
    <property type="entry name" value="MIB_HERC2"/>
    <property type="match status" value="2"/>
</dbReference>
<reference evidence="17 18" key="1">
    <citation type="journal article" date="2017" name="Nat. Ecol. Evol.">
        <title>Scallop genome provides insights into evolution of bilaterian karyotype and development.</title>
        <authorList>
            <person name="Wang S."/>
            <person name="Zhang J."/>
            <person name="Jiao W."/>
            <person name="Li J."/>
            <person name="Xun X."/>
            <person name="Sun Y."/>
            <person name="Guo X."/>
            <person name="Huan P."/>
            <person name="Dong B."/>
            <person name="Zhang L."/>
            <person name="Hu X."/>
            <person name="Sun X."/>
            <person name="Wang J."/>
            <person name="Zhao C."/>
            <person name="Wang Y."/>
            <person name="Wang D."/>
            <person name="Huang X."/>
            <person name="Wang R."/>
            <person name="Lv J."/>
            <person name="Li Y."/>
            <person name="Zhang Z."/>
            <person name="Liu B."/>
            <person name="Lu W."/>
            <person name="Hui Y."/>
            <person name="Liang J."/>
            <person name="Zhou Z."/>
            <person name="Hou R."/>
            <person name="Li X."/>
            <person name="Liu Y."/>
            <person name="Li H."/>
            <person name="Ning X."/>
            <person name="Lin Y."/>
            <person name="Zhao L."/>
            <person name="Xing Q."/>
            <person name="Dou J."/>
            <person name="Li Y."/>
            <person name="Mao J."/>
            <person name="Guo H."/>
            <person name="Dou H."/>
            <person name="Li T."/>
            <person name="Mu C."/>
            <person name="Jiang W."/>
            <person name="Fu Q."/>
            <person name="Fu X."/>
            <person name="Miao Y."/>
            <person name="Liu J."/>
            <person name="Yu Q."/>
            <person name="Li R."/>
            <person name="Liao H."/>
            <person name="Li X."/>
            <person name="Kong Y."/>
            <person name="Jiang Z."/>
            <person name="Chourrout D."/>
            <person name="Li R."/>
            <person name="Bao Z."/>
        </authorList>
    </citation>
    <scope>NUCLEOTIDE SEQUENCE [LARGE SCALE GENOMIC DNA]</scope>
    <source>
        <strain evidence="17 18">PY_sf001</strain>
    </source>
</reference>
<keyword evidence="8 12" id="KW-0863">Zinc-finger</keyword>
<feature type="repeat" description="ANK" evidence="11">
    <location>
        <begin position="523"/>
        <end position="555"/>
    </location>
</feature>
<keyword evidence="10" id="KW-0862">Zinc</keyword>
<dbReference type="GO" id="GO:0061630">
    <property type="term" value="F:ubiquitin protein ligase activity"/>
    <property type="evidence" value="ECO:0007669"/>
    <property type="project" value="UniProtKB-EC"/>
</dbReference>
<dbReference type="Proteomes" id="UP000242188">
    <property type="component" value="Unassembled WGS sequence"/>
</dbReference>
<dbReference type="EMBL" id="NEDP02001044">
    <property type="protein sequence ID" value="OWF54451.1"/>
    <property type="molecule type" value="Genomic_DNA"/>
</dbReference>
<dbReference type="PROSITE" id="PS51059">
    <property type="entry name" value="PARP_CATALYTIC"/>
    <property type="match status" value="1"/>
</dbReference>
<evidence type="ECO:0000256" key="10">
    <source>
        <dbReference type="ARBA" id="ARBA00022833"/>
    </source>
</evidence>
<feature type="domain" description="MIB/HERC2" evidence="16">
    <location>
        <begin position="151"/>
        <end position="233"/>
    </location>
</feature>
<dbReference type="SMART" id="SM00248">
    <property type="entry name" value="ANK"/>
    <property type="match status" value="8"/>
</dbReference>
<accession>A0A210R0P6</accession>
<dbReference type="Pfam" id="PF00023">
    <property type="entry name" value="Ank"/>
    <property type="match status" value="2"/>
</dbReference>
<dbReference type="SUPFAM" id="SSF57850">
    <property type="entry name" value="RING/U-box"/>
    <property type="match status" value="1"/>
</dbReference>
<evidence type="ECO:0000256" key="5">
    <source>
        <dbReference type="ARBA" id="ARBA00022679"/>
    </source>
</evidence>
<sequence>MTDSIGQLRPGVRVVRGPDWRYEVNKKQDGGVGHTGTIVYVPKHNTTDRKVTVIWDSGREVRYRAGQDGKYDLRIFDSGPAGVIHEDIICDGEGCSSESKVKGLRWKCAVCHDFDLCTRCYMGQEHDLTHGFVRIDVVNSPAVAVPPRSKTKTVDSMGVFPGAKVVRGPHWKWKNQDGSDGDEGEVKEVVTWESSKPKGYRGAVKVFWKRTDFIGTYRLGGDGCVDILYKSMRSLGSGGPYYPDHLPVVDVVNPGVVALRPSDKVRVALGVGALKQLQEHQMYGGWDDQMVQCTKELGTIVEMLFEGKTVKVQYEDGKVWHLHRSALTRKHAFAKDEAVVILSNHNTVMGLQDGHGGWNDEMSETLGQTGRIVKIDNDGDMRIKIKGKNWLFSPVCVNLVEDVSIADEVPANEDDDYDSDSDDEFELGDSMNDVSEAIAKVFVEMLRAQSGTKTDTTFSINIVQAAAQGALSDVQAVLKKDPSQVDTTVEDKTALQLASYEGHKQVVQLLLQHKANKDKVDKEGDTALHYAAFGKEESTMEELLKAGAKINVTNKKGQTALHVAVGKGSPKCTQLLVNKGADVNVKDGDGDTVMHDCILQKLGQPNILQAVLKTTNGDYLRENGKGFNVLQWAVLKDNNPAVQLILGKNKRIVNLKTKDGYTPLHIAAVNNHADLINTLIRTGEADVNAKDKENRTPLHLAVLRCHKNATEILVNENCDVNAQDDNSNTALHLALGNSSLPQALVQQLGLAKQTSSEDVSEIICFLLEHQASITLKNSDAKTALDLTSDPMIRKFMERFQEKKSDSKRQSKKGTRFPAHWESMTTEHMRIILKSNGGGIIKMEYENVVKKFARSLPQARVLKVERVQSKFLWEVYYMTKRKLERQYGGFGTANERELFHGTIPDVIDVICKQNFDMRLAGGRIGTLLGKGTYFAAEAKTSDGYASPDGNRHKFMFLAKVLVGKSCVGNSDYSRPPSQDPSDPQAVLHDSCVDNTRDPRIYCVFDNNQYYPEYLIEYV</sequence>
<feature type="domain" description="PARP catalytic" evidence="15">
    <location>
        <begin position="819"/>
        <end position="1017"/>
    </location>
</feature>
<proteinExistence type="predicted"/>
<evidence type="ECO:0000256" key="11">
    <source>
        <dbReference type="PROSITE-ProRule" id="PRU00023"/>
    </source>
</evidence>
<dbReference type="Pfam" id="PF12796">
    <property type="entry name" value="Ank_2"/>
    <property type="match status" value="2"/>
</dbReference>
<dbReference type="InterPro" id="IPR043145">
    <property type="entry name" value="Znf_ZZ_sf"/>
</dbReference>
<feature type="domain" description="ZZ-type" evidence="14">
    <location>
        <begin position="85"/>
        <end position="140"/>
    </location>
</feature>
<evidence type="ECO:0000256" key="3">
    <source>
        <dbReference type="ARBA" id="ARBA00004906"/>
    </source>
</evidence>
<keyword evidence="11" id="KW-0040">ANK repeat</keyword>
<name>A0A210R0P6_MIZYE</name>
<evidence type="ECO:0000256" key="13">
    <source>
        <dbReference type="RuleBase" id="RU362114"/>
    </source>
</evidence>
<dbReference type="PROSITE" id="PS50297">
    <property type="entry name" value="ANK_REP_REGION"/>
    <property type="match status" value="5"/>
</dbReference>
<evidence type="ECO:0000256" key="9">
    <source>
        <dbReference type="ARBA" id="ARBA00022786"/>
    </source>
</evidence>
<gene>
    <name evidence="17" type="ORF">KP79_PYT21626</name>
</gene>
<dbReference type="OrthoDB" id="6133115at2759"/>
<evidence type="ECO:0000256" key="1">
    <source>
        <dbReference type="ARBA" id="ARBA00000900"/>
    </source>
</evidence>
<dbReference type="GO" id="GO:0016567">
    <property type="term" value="P:protein ubiquitination"/>
    <property type="evidence" value="ECO:0007669"/>
    <property type="project" value="UniProtKB-UniPathway"/>
</dbReference>
<dbReference type="Gene3D" id="3.30.60.90">
    <property type="match status" value="1"/>
</dbReference>
<dbReference type="InterPro" id="IPR010606">
    <property type="entry name" value="Mib_Herc2"/>
</dbReference>
<feature type="domain" description="MIB/HERC2" evidence="16">
    <location>
        <begin position="1"/>
        <end position="79"/>
    </location>
</feature>
<dbReference type="InterPro" id="IPR040847">
    <property type="entry name" value="SH3_15"/>
</dbReference>
<dbReference type="PANTHER" id="PTHR24202:SF4">
    <property type="entry name" value="E3 UBIQUITIN-PROTEIN LIGASE MIB2-RELATED"/>
    <property type="match status" value="1"/>
</dbReference>
<dbReference type="Gene3D" id="3.90.228.10">
    <property type="match status" value="1"/>
</dbReference>
<dbReference type="Pfam" id="PF00644">
    <property type="entry name" value="PARP"/>
    <property type="match status" value="1"/>
</dbReference>
<dbReference type="InterPro" id="IPR036770">
    <property type="entry name" value="Ankyrin_rpt-contain_sf"/>
</dbReference>
<keyword evidence="13" id="KW-0520">NAD</keyword>
<evidence type="ECO:0000256" key="4">
    <source>
        <dbReference type="ARBA" id="ARBA00022490"/>
    </source>
</evidence>
<keyword evidence="5 13" id="KW-0808">Transferase</keyword>
<evidence type="ECO:0000256" key="12">
    <source>
        <dbReference type="PROSITE-ProRule" id="PRU00228"/>
    </source>
</evidence>
<feature type="repeat" description="ANK" evidence="11">
    <location>
        <begin position="490"/>
        <end position="522"/>
    </location>
</feature>
<protein>
    <recommendedName>
        <fullName evidence="13">Poly [ADP-ribose] polymerase</fullName>
        <shortName evidence="13">PARP</shortName>
        <ecNumber evidence="13">2.4.2.-</ecNumber>
    </recommendedName>
</protein>
<dbReference type="EC" id="2.4.2.-" evidence="13"/>
<comment type="pathway">
    <text evidence="3">Protein modification; protein ubiquitination.</text>
</comment>
<keyword evidence="4" id="KW-0963">Cytoplasm</keyword>
<dbReference type="PROSITE" id="PS50088">
    <property type="entry name" value="ANK_REPEAT"/>
    <property type="match status" value="5"/>
</dbReference>
<comment type="catalytic activity">
    <reaction evidence="1">
        <text>S-ubiquitinyl-[E2 ubiquitin-conjugating enzyme]-L-cysteine + [acceptor protein]-L-lysine = [E2 ubiquitin-conjugating enzyme]-L-cysteine + N(6)-ubiquitinyl-[acceptor protein]-L-lysine.</text>
        <dbReference type="EC" id="2.3.2.27"/>
    </reaction>
</comment>
<dbReference type="InterPro" id="IPR002110">
    <property type="entry name" value="Ankyrin_rpt"/>
</dbReference>
<feature type="repeat" description="ANK" evidence="11">
    <location>
        <begin position="659"/>
        <end position="692"/>
    </location>
</feature>
<dbReference type="UniPathway" id="UPA00143"/>
<dbReference type="SUPFAM" id="SSF56399">
    <property type="entry name" value="ADP-ribosylation"/>
    <property type="match status" value="1"/>
</dbReference>
<dbReference type="GO" id="GO:0003950">
    <property type="term" value="F:NAD+ poly-ADP-ribosyltransferase activity"/>
    <property type="evidence" value="ECO:0007669"/>
    <property type="project" value="UniProtKB-UniRule"/>
</dbReference>
<dbReference type="PROSITE" id="PS50135">
    <property type="entry name" value="ZF_ZZ_2"/>
    <property type="match status" value="1"/>
</dbReference>
<evidence type="ECO:0000256" key="6">
    <source>
        <dbReference type="ARBA" id="ARBA00022723"/>
    </source>
</evidence>
<comment type="caution">
    <text evidence="17">The sequence shown here is derived from an EMBL/GenBank/DDBJ whole genome shotgun (WGS) entry which is preliminary data.</text>
</comment>
<dbReference type="STRING" id="6573.A0A210R0P6"/>
<dbReference type="InterPro" id="IPR037252">
    <property type="entry name" value="Mib_Herc2_sf"/>
</dbReference>
<comment type="subcellular location">
    <subcellularLocation>
        <location evidence="2">Cytoplasm</location>
    </subcellularLocation>
</comment>
<evidence type="ECO:0000256" key="2">
    <source>
        <dbReference type="ARBA" id="ARBA00004496"/>
    </source>
</evidence>
<dbReference type="GO" id="GO:0005737">
    <property type="term" value="C:cytoplasm"/>
    <property type="evidence" value="ECO:0007669"/>
    <property type="project" value="UniProtKB-SubCell"/>
</dbReference>
<keyword evidence="7" id="KW-0677">Repeat</keyword>
<evidence type="ECO:0000256" key="7">
    <source>
        <dbReference type="ARBA" id="ARBA00022737"/>
    </source>
</evidence>
<keyword evidence="13" id="KW-0328">Glycosyltransferase</keyword>
<dbReference type="InterPro" id="IPR012317">
    <property type="entry name" value="Poly(ADP-ribose)pol_cat_dom"/>
</dbReference>
<dbReference type="SUPFAM" id="SSF159034">
    <property type="entry name" value="Mib/herc2 domain-like"/>
    <property type="match status" value="2"/>
</dbReference>
<keyword evidence="6" id="KW-0479">Metal-binding</keyword>
<dbReference type="Pfam" id="PF18346">
    <property type="entry name" value="SH3_15"/>
    <property type="match status" value="2"/>
</dbReference>
<organism evidence="17 18">
    <name type="scientific">Mizuhopecten yessoensis</name>
    <name type="common">Japanese scallop</name>
    <name type="synonym">Patinopecten yessoensis</name>
    <dbReference type="NCBI Taxonomy" id="6573"/>
    <lineage>
        <taxon>Eukaryota</taxon>
        <taxon>Metazoa</taxon>
        <taxon>Spiralia</taxon>
        <taxon>Lophotrochozoa</taxon>
        <taxon>Mollusca</taxon>
        <taxon>Bivalvia</taxon>
        <taxon>Autobranchia</taxon>
        <taxon>Pteriomorphia</taxon>
        <taxon>Pectinida</taxon>
        <taxon>Pectinoidea</taxon>
        <taxon>Pectinidae</taxon>
        <taxon>Mizuhopecten</taxon>
    </lineage>
</organism>
<dbReference type="Pfam" id="PF00569">
    <property type="entry name" value="ZZ"/>
    <property type="match status" value="1"/>
</dbReference>
<keyword evidence="9" id="KW-0833">Ubl conjugation pathway</keyword>
<dbReference type="SUPFAM" id="SSF48403">
    <property type="entry name" value="Ankyrin repeat"/>
    <property type="match status" value="1"/>
</dbReference>
<dbReference type="Gene3D" id="1.25.40.20">
    <property type="entry name" value="Ankyrin repeat-containing domain"/>
    <property type="match status" value="2"/>
</dbReference>
<evidence type="ECO:0000259" key="16">
    <source>
        <dbReference type="PROSITE" id="PS51416"/>
    </source>
</evidence>
<evidence type="ECO:0000259" key="14">
    <source>
        <dbReference type="PROSITE" id="PS50135"/>
    </source>
</evidence>
<dbReference type="CDD" id="cd01439">
    <property type="entry name" value="TCCD_inducible_PARP_like"/>
    <property type="match status" value="1"/>
</dbReference>
<evidence type="ECO:0000256" key="8">
    <source>
        <dbReference type="ARBA" id="ARBA00022771"/>
    </source>
</evidence>
<evidence type="ECO:0000313" key="18">
    <source>
        <dbReference type="Proteomes" id="UP000242188"/>
    </source>
</evidence>
<dbReference type="SMART" id="SM00291">
    <property type="entry name" value="ZnF_ZZ"/>
    <property type="match status" value="1"/>
</dbReference>
<dbReference type="Pfam" id="PF06701">
    <property type="entry name" value="MIB_HERC2"/>
    <property type="match status" value="2"/>
</dbReference>
<feature type="repeat" description="ANK" evidence="11">
    <location>
        <begin position="693"/>
        <end position="725"/>
    </location>
</feature>
<dbReference type="AlphaFoldDB" id="A0A210R0P6"/>
<dbReference type="PANTHER" id="PTHR24202">
    <property type="entry name" value="E3 UBIQUITIN-PROTEIN LIGASE MIB2"/>
    <property type="match status" value="1"/>
</dbReference>
<evidence type="ECO:0000259" key="15">
    <source>
        <dbReference type="PROSITE" id="PS51059"/>
    </source>
</evidence>
<dbReference type="GO" id="GO:0008270">
    <property type="term" value="F:zinc ion binding"/>
    <property type="evidence" value="ECO:0007669"/>
    <property type="project" value="UniProtKB-KW"/>
</dbReference>
<dbReference type="InterPro" id="IPR000433">
    <property type="entry name" value="Znf_ZZ"/>
</dbReference>
<dbReference type="Gene3D" id="2.30.30.40">
    <property type="entry name" value="SH3 Domains"/>
    <property type="match status" value="2"/>
</dbReference>